<keyword evidence="6" id="KW-1185">Reference proteome</keyword>
<evidence type="ECO:0000256" key="2">
    <source>
        <dbReference type="ARBA" id="ARBA00022695"/>
    </source>
</evidence>
<sequence>MDVKPHDLLRVTDITRLVTRPTEPEWVNEALTLAPFVVVRRAPIENGKIPVGIRGKSRTQRIAAFLERNAVALHVAPEQFVSQKAWKKSPRYQRIKALRVLDFIEDVFLTYHLSWGPTGSVGFELASGVPTVTDKSDVDIVVRAPHFLSVETAKQIVCELSKSPVRIDPQLETPKGAISLIEYSRDDPPMLLRTEEGPRLIGNPWS</sequence>
<dbReference type="InterPro" id="IPR048903">
    <property type="entry name" value="MdcG_N"/>
</dbReference>
<dbReference type="AlphaFoldDB" id="A0A9X3TP84"/>
<evidence type="ECO:0000259" key="3">
    <source>
        <dbReference type="Pfam" id="PF10620"/>
    </source>
</evidence>
<organism evidence="5 6">
    <name type="scientific">Brevibacillus thermoruber</name>
    <dbReference type="NCBI Taxonomy" id="33942"/>
    <lineage>
        <taxon>Bacteria</taxon>
        <taxon>Bacillati</taxon>
        <taxon>Bacillota</taxon>
        <taxon>Bacilli</taxon>
        <taxon>Bacillales</taxon>
        <taxon>Paenibacillaceae</taxon>
        <taxon>Brevibacillus</taxon>
    </lineage>
</organism>
<proteinExistence type="predicted"/>
<dbReference type="NCBIfam" id="TIGR03135">
    <property type="entry name" value="malonate_mdcG"/>
    <property type="match status" value="1"/>
</dbReference>
<dbReference type="EMBL" id="JAPYYP010000005">
    <property type="protein sequence ID" value="MDA5107934.1"/>
    <property type="molecule type" value="Genomic_DNA"/>
</dbReference>
<dbReference type="InterPro" id="IPR049180">
    <property type="entry name" value="MdcG_C"/>
</dbReference>
<accession>A0A9X3TP84</accession>
<feature type="domain" description="Phosphoribosyl-dephospho-CoA transferase MdcG N-terminal" evidence="4">
    <location>
        <begin position="5"/>
        <end position="77"/>
    </location>
</feature>
<dbReference type="Pfam" id="PF10620">
    <property type="entry name" value="MdcG"/>
    <property type="match status" value="1"/>
</dbReference>
<evidence type="ECO:0000313" key="6">
    <source>
        <dbReference type="Proteomes" id="UP001151071"/>
    </source>
</evidence>
<keyword evidence="1" id="KW-0808">Transferase</keyword>
<dbReference type="InterPro" id="IPR017557">
    <property type="entry name" value="Holo-ACP_synthase"/>
</dbReference>
<evidence type="ECO:0000256" key="1">
    <source>
        <dbReference type="ARBA" id="ARBA00022679"/>
    </source>
</evidence>
<evidence type="ECO:0000313" key="5">
    <source>
        <dbReference type="EMBL" id="MDA5107934.1"/>
    </source>
</evidence>
<comment type="caution">
    <text evidence="5">The sequence shown here is derived from an EMBL/GenBank/DDBJ whole genome shotgun (WGS) entry which is preliminary data.</text>
</comment>
<dbReference type="RefSeq" id="WP_029098811.1">
    <property type="nucleotide sequence ID" value="NZ_JAPYYP010000005.1"/>
</dbReference>
<evidence type="ECO:0000259" key="4">
    <source>
        <dbReference type="Pfam" id="PF20866"/>
    </source>
</evidence>
<protein>
    <submittedName>
        <fullName evidence="5">Malonate decarboxylase holo-ACP synthase</fullName>
    </submittedName>
</protein>
<dbReference type="NCBIfam" id="NF002332">
    <property type="entry name" value="PRK01293.1"/>
    <property type="match status" value="1"/>
</dbReference>
<dbReference type="Proteomes" id="UP001151071">
    <property type="component" value="Unassembled WGS sequence"/>
</dbReference>
<reference evidence="5" key="1">
    <citation type="submission" date="2022-12" db="EMBL/GenBank/DDBJ databases">
        <title>Draft genome sequence of the thermophilic strain Brevibacillus thermoruber HT42, isolated from Los Humeros, Puebla, Mexico, with biotechnological potential.</title>
        <authorList>
            <person name="Lara Sanchez J."/>
            <person name="Solis Palacios R."/>
            <person name="Bustos Baena A.S."/>
            <person name="Ruz Baez A.E."/>
            <person name="Espinosa Luna G."/>
            <person name="Oliart Ros R.M."/>
        </authorList>
    </citation>
    <scope>NUCLEOTIDE SEQUENCE</scope>
    <source>
        <strain evidence="5">HT42</strain>
    </source>
</reference>
<keyword evidence="2" id="KW-0548">Nucleotidyltransferase</keyword>
<dbReference type="GO" id="GO:0016779">
    <property type="term" value="F:nucleotidyltransferase activity"/>
    <property type="evidence" value="ECO:0007669"/>
    <property type="project" value="UniProtKB-KW"/>
</dbReference>
<name>A0A9X3TP84_9BACL</name>
<gene>
    <name evidence="5" type="ORF">O3V59_06165</name>
</gene>
<dbReference type="Pfam" id="PF20866">
    <property type="entry name" value="MdcG_N"/>
    <property type="match status" value="1"/>
</dbReference>
<feature type="domain" description="Phosphoribosyl-dephospho-CoA transferase MdcG C-terminal" evidence="3">
    <location>
        <begin position="93"/>
        <end position="203"/>
    </location>
</feature>